<dbReference type="EMBL" id="QSOE01000009">
    <property type="protein sequence ID" value="RGI91535.1"/>
    <property type="molecule type" value="Genomic_DNA"/>
</dbReference>
<proteinExistence type="predicted"/>
<gene>
    <name evidence="2" type="ORF">DXD91_02635</name>
</gene>
<dbReference type="AlphaFoldDB" id="A0A374NUX1"/>
<dbReference type="Proteomes" id="UP000262524">
    <property type="component" value="Unassembled WGS sequence"/>
</dbReference>
<accession>A0A374NUX1</accession>
<keyword evidence="1" id="KW-0472">Membrane</keyword>
<evidence type="ECO:0000313" key="2">
    <source>
        <dbReference type="EMBL" id="RGI91535.1"/>
    </source>
</evidence>
<dbReference type="RefSeq" id="WP_117982027.1">
    <property type="nucleotide sequence ID" value="NZ_QSOE01000009.1"/>
</dbReference>
<protein>
    <submittedName>
        <fullName evidence="2">Uncharacterized protein</fullName>
    </submittedName>
</protein>
<keyword evidence="1" id="KW-0812">Transmembrane</keyword>
<organism evidence="2 3">
    <name type="scientific">Anaerobutyricum hallii</name>
    <dbReference type="NCBI Taxonomy" id="39488"/>
    <lineage>
        <taxon>Bacteria</taxon>
        <taxon>Bacillati</taxon>
        <taxon>Bacillota</taxon>
        <taxon>Clostridia</taxon>
        <taxon>Lachnospirales</taxon>
        <taxon>Lachnospiraceae</taxon>
        <taxon>Anaerobutyricum</taxon>
    </lineage>
</organism>
<comment type="caution">
    <text evidence="2">The sequence shown here is derived from an EMBL/GenBank/DDBJ whole genome shotgun (WGS) entry which is preliminary data.</text>
</comment>
<evidence type="ECO:0000256" key="1">
    <source>
        <dbReference type="SAM" id="Phobius"/>
    </source>
</evidence>
<evidence type="ECO:0000313" key="3">
    <source>
        <dbReference type="Proteomes" id="UP000262524"/>
    </source>
</evidence>
<dbReference type="Gene3D" id="3.30.450.20">
    <property type="entry name" value="PAS domain"/>
    <property type="match status" value="1"/>
</dbReference>
<name>A0A374NUX1_9FIRM</name>
<sequence length="232" mass="26756">MKNRRKNMKKRGVPLALYLTVCLAIIVSAYFHLSRIAQNFNTQHRELITGLYAEKMNESMEYLQNYVKEDVKMIQAMENKEPEKIQKRLEKNLNQKMFCNVGFILKNGEVYGSKCAVADIKKKNFDKQALSSAISFNSDPYQSSETGNMIMTVFVPVAGDSQIRILYVSIMIEQLRKLGVYELLQGKISVHLLKVDSENFITCISSNEDTTANGWNNLLLQQKYFKYDENYS</sequence>
<feature type="transmembrane region" description="Helical" evidence="1">
    <location>
        <begin position="12"/>
        <end position="33"/>
    </location>
</feature>
<reference evidence="2 3" key="1">
    <citation type="submission" date="2018-08" db="EMBL/GenBank/DDBJ databases">
        <title>A genome reference for cultivated species of the human gut microbiota.</title>
        <authorList>
            <person name="Zou Y."/>
            <person name="Xue W."/>
            <person name="Luo G."/>
        </authorList>
    </citation>
    <scope>NUCLEOTIDE SEQUENCE [LARGE SCALE GENOMIC DNA]</scope>
    <source>
        <strain evidence="2 3">TM10-1AC</strain>
    </source>
</reference>
<keyword evidence="1" id="KW-1133">Transmembrane helix</keyword>